<sequence length="233" mass="25460">MSEKNLPEPPEPVSWPNPSSAASPPRGGPTGGTGAGSPPRAPQRPEQFPPEGEVEYERSVIRIPFNLKGAAPGANRKVDVMVFDAYMRLIRQAPVTNGLGFRQFEFTIDAWELTNTFSPGLNADVTFTLSDTVQPRSICIAQQRERDYPSLIVYSAIYDVYLGTTRIVENQPGVAYATPVWEIPPRNVTVAFEKPFESDQFSFSAGCCEGMRAITQEEFEAGAAAARAVRGQS</sequence>
<comment type="caution">
    <text evidence="2">The sequence shown here is derived from an EMBL/GenBank/DDBJ whole genome shotgun (WGS) entry which is preliminary data.</text>
</comment>
<dbReference type="AlphaFoldDB" id="A0A918YP87"/>
<evidence type="ECO:0000313" key="3">
    <source>
        <dbReference type="Proteomes" id="UP000655443"/>
    </source>
</evidence>
<dbReference type="Proteomes" id="UP000655443">
    <property type="component" value="Unassembled WGS sequence"/>
</dbReference>
<accession>A0A918YP87</accession>
<keyword evidence="3" id="KW-1185">Reference proteome</keyword>
<feature type="region of interest" description="Disordered" evidence="1">
    <location>
        <begin position="1"/>
        <end position="53"/>
    </location>
</feature>
<gene>
    <name evidence="2" type="ORF">GCM10010339_57550</name>
</gene>
<dbReference type="RefSeq" id="WP_189956548.1">
    <property type="nucleotide sequence ID" value="NZ_BMVG01000017.1"/>
</dbReference>
<organism evidence="2 3">
    <name type="scientific">Streptomyces alanosinicus</name>
    <dbReference type="NCBI Taxonomy" id="68171"/>
    <lineage>
        <taxon>Bacteria</taxon>
        <taxon>Bacillati</taxon>
        <taxon>Actinomycetota</taxon>
        <taxon>Actinomycetes</taxon>
        <taxon>Kitasatosporales</taxon>
        <taxon>Streptomycetaceae</taxon>
        <taxon>Streptomyces</taxon>
    </lineage>
</organism>
<reference evidence="2" key="1">
    <citation type="journal article" date="2014" name="Int. J. Syst. Evol. Microbiol.">
        <title>Complete genome sequence of Corynebacterium casei LMG S-19264T (=DSM 44701T), isolated from a smear-ripened cheese.</title>
        <authorList>
            <consortium name="US DOE Joint Genome Institute (JGI-PGF)"/>
            <person name="Walter F."/>
            <person name="Albersmeier A."/>
            <person name="Kalinowski J."/>
            <person name="Ruckert C."/>
        </authorList>
    </citation>
    <scope>NUCLEOTIDE SEQUENCE</scope>
    <source>
        <strain evidence="2">JCM 4714</strain>
    </source>
</reference>
<evidence type="ECO:0000256" key="1">
    <source>
        <dbReference type="SAM" id="MobiDB-lite"/>
    </source>
</evidence>
<name>A0A918YP87_9ACTN</name>
<feature type="compositionally biased region" description="Low complexity" evidence="1">
    <location>
        <begin position="16"/>
        <end position="25"/>
    </location>
</feature>
<protein>
    <submittedName>
        <fullName evidence="2">Uncharacterized protein</fullName>
    </submittedName>
</protein>
<evidence type="ECO:0000313" key="2">
    <source>
        <dbReference type="EMBL" id="GHE08520.1"/>
    </source>
</evidence>
<reference evidence="2" key="2">
    <citation type="submission" date="2020-09" db="EMBL/GenBank/DDBJ databases">
        <authorList>
            <person name="Sun Q."/>
            <person name="Ohkuma M."/>
        </authorList>
    </citation>
    <scope>NUCLEOTIDE SEQUENCE</scope>
    <source>
        <strain evidence="2">JCM 4714</strain>
    </source>
</reference>
<proteinExistence type="predicted"/>
<dbReference type="EMBL" id="BMVG01000017">
    <property type="protein sequence ID" value="GHE08520.1"/>
    <property type="molecule type" value="Genomic_DNA"/>
</dbReference>